<dbReference type="AlphaFoldDB" id="T0M9E2"/>
<dbReference type="EMBL" id="KE647341">
    <property type="protein sequence ID" value="EQB59991.1"/>
    <property type="molecule type" value="Genomic_DNA"/>
</dbReference>
<keyword evidence="2" id="KW-0812">Transmembrane</keyword>
<feature type="coiled-coil region" evidence="1">
    <location>
        <begin position="81"/>
        <end position="108"/>
    </location>
</feature>
<evidence type="ECO:0000256" key="2">
    <source>
        <dbReference type="SAM" id="Phobius"/>
    </source>
</evidence>
<evidence type="ECO:0000256" key="1">
    <source>
        <dbReference type="SAM" id="Coils"/>
    </source>
</evidence>
<organism evidence="3 4">
    <name type="scientific">Vairimorpha apis BRL 01</name>
    <dbReference type="NCBI Taxonomy" id="1037528"/>
    <lineage>
        <taxon>Eukaryota</taxon>
        <taxon>Fungi</taxon>
        <taxon>Fungi incertae sedis</taxon>
        <taxon>Microsporidia</taxon>
        <taxon>Nosematidae</taxon>
        <taxon>Vairimorpha</taxon>
    </lineage>
</organism>
<keyword evidence="2" id="KW-1133">Transmembrane helix</keyword>
<proteinExistence type="predicted"/>
<dbReference type="Proteomes" id="UP000053780">
    <property type="component" value="Unassembled WGS sequence"/>
</dbReference>
<gene>
    <name evidence="3" type="ORF">NAPIS_ORF02439</name>
</gene>
<protein>
    <submittedName>
        <fullName evidence="3">Uncharacterized protein</fullName>
    </submittedName>
</protein>
<accession>T0M9E2</accession>
<feature type="transmembrane region" description="Helical" evidence="2">
    <location>
        <begin position="7"/>
        <end position="25"/>
    </location>
</feature>
<reference evidence="3 4" key="1">
    <citation type="journal article" date="2013" name="BMC Genomics">
        <title>Genome sequencing and comparative genomics of honey bee microsporidia, Nosema apis reveal novel insights into host-parasite interactions.</title>
        <authorList>
            <person name="Chen Yp."/>
            <person name="Pettis J.S."/>
            <person name="Zhao Y."/>
            <person name="Liu X."/>
            <person name="Tallon L.J."/>
            <person name="Sadzewicz L.D."/>
            <person name="Li R."/>
            <person name="Zheng H."/>
            <person name="Huang S."/>
            <person name="Zhang X."/>
            <person name="Hamilton M.C."/>
            <person name="Pernal S.F."/>
            <person name="Melathopoulos A.P."/>
            <person name="Yan X."/>
            <person name="Evans J.D."/>
        </authorList>
    </citation>
    <scope>NUCLEOTIDE SEQUENCE [LARGE SCALE GENOMIC DNA]</scope>
    <source>
        <strain evidence="3 4">BRL 01</strain>
    </source>
</reference>
<evidence type="ECO:0000313" key="3">
    <source>
        <dbReference type="EMBL" id="EQB59991.1"/>
    </source>
</evidence>
<dbReference type="HOGENOM" id="CLU_735868_0_0_1"/>
<evidence type="ECO:0000313" key="4">
    <source>
        <dbReference type="Proteomes" id="UP000053780"/>
    </source>
</evidence>
<keyword evidence="1" id="KW-0175">Coiled coil</keyword>
<name>T0M9E2_9MICR</name>
<keyword evidence="2" id="KW-0472">Membrane</keyword>
<sequence>MANKTKYVLICVLSLIVIFVFKIFFEEINNAKDDNQDDNTQVDTQKSKLRNIYDKNNSKSDCITKTNINKKFNNTVKNNNYKDFIKQKANIKKDIEQKNNKMDAFEKKIEYGSSLKQKIDQKNSLNELTKLTDNKIEEIDIYSLTSSNNTTQKQSSDESYNMYNESKILKKHETDCENLVNFEVIQDNNKVIFQMAANKQQRADLLLYVYLLYNNITDEKNFQFLDFPCQNDSVYYLKIKDFLIQSQDTFFSKFKKMGSKRLYTALVLSINLLFKHDSKKFFKLKRDTQIFDNSYNFSKEYYEMSDLLHNFFYAFKKNDFFSKLSKVLKSSKFFTYKKQLIEDVFLSSLDKNVIYHSNMSKLSILDYIIFIICVSL</sequence>
<dbReference type="VEuPathDB" id="MicrosporidiaDB:NAPIS_ORF02439"/>
<keyword evidence="4" id="KW-1185">Reference proteome</keyword>